<comment type="similarity">
    <text evidence="1">Belongs to the TSR2 family.</text>
</comment>
<dbReference type="InterPro" id="IPR019398">
    <property type="entry name" value="Pre-rRNA_process_TSR2"/>
</dbReference>
<keyword evidence="4" id="KW-1185">Reference proteome</keyword>
<dbReference type="GO" id="GO:0006364">
    <property type="term" value="P:rRNA processing"/>
    <property type="evidence" value="ECO:0007669"/>
    <property type="project" value="UniProtKB-KW"/>
</dbReference>
<feature type="compositionally biased region" description="Polar residues" evidence="3">
    <location>
        <begin position="209"/>
        <end position="225"/>
    </location>
</feature>
<dbReference type="Pfam" id="PF10273">
    <property type="entry name" value="WGG"/>
    <property type="match status" value="1"/>
</dbReference>
<sequence length="284" mass="31577">MTTSSGWLFQKRPHSKRLAEKRKTITLSYPPSVDDETITDHRVIVVTVDDMAATVEEIIHDVGIGAPGEARKSPRCLAALLSRSIEPWIPGTEGPTPVLSPEAATRFGEGISLVLARWTALQMAVQNGWGGRESRQKADKLASAVLSWFSNDKAPLYIDDLENILDENMVLSFNTEIEDGSVEEIAEQLMIMHEDCLQGNFESIDQLKNSASTRNAASQSRQVVNENEGESSDEQVDEDGSEMMVDEPDPKEVALNEPKQQKQTPDEEGWFVVPTKRNRGKRWA</sequence>
<gene>
    <name evidence="5" type="primary">LOC120274659</name>
</gene>
<evidence type="ECO:0000256" key="1">
    <source>
        <dbReference type="ARBA" id="ARBA00006524"/>
    </source>
</evidence>
<reference evidence="5" key="1">
    <citation type="submission" date="2025-08" db="UniProtKB">
        <authorList>
            <consortium name="RefSeq"/>
        </authorList>
    </citation>
    <scope>IDENTIFICATION</scope>
</reference>
<evidence type="ECO:0000256" key="3">
    <source>
        <dbReference type="SAM" id="MobiDB-lite"/>
    </source>
</evidence>
<name>A0AB40CB51_DIOCR</name>
<evidence type="ECO:0000256" key="2">
    <source>
        <dbReference type="ARBA" id="ARBA00022552"/>
    </source>
</evidence>
<feature type="compositionally biased region" description="Acidic residues" evidence="3">
    <location>
        <begin position="227"/>
        <end position="247"/>
    </location>
</feature>
<dbReference type="Proteomes" id="UP001515500">
    <property type="component" value="Chromosome 13"/>
</dbReference>
<accession>A0AB40CB51</accession>
<evidence type="ECO:0000313" key="5">
    <source>
        <dbReference type="RefSeq" id="XP_039137126.1"/>
    </source>
</evidence>
<feature type="region of interest" description="Disordered" evidence="3">
    <location>
        <begin position="209"/>
        <end position="284"/>
    </location>
</feature>
<organism evidence="4 5">
    <name type="scientific">Dioscorea cayennensis subsp. rotundata</name>
    <name type="common">White Guinea yam</name>
    <name type="synonym">Dioscorea rotundata</name>
    <dbReference type="NCBI Taxonomy" id="55577"/>
    <lineage>
        <taxon>Eukaryota</taxon>
        <taxon>Viridiplantae</taxon>
        <taxon>Streptophyta</taxon>
        <taxon>Embryophyta</taxon>
        <taxon>Tracheophyta</taxon>
        <taxon>Spermatophyta</taxon>
        <taxon>Magnoliopsida</taxon>
        <taxon>Liliopsida</taxon>
        <taxon>Dioscoreales</taxon>
        <taxon>Dioscoreaceae</taxon>
        <taxon>Dioscorea</taxon>
    </lineage>
</organism>
<dbReference type="PANTHER" id="PTHR21250">
    <property type="entry name" value="PRE-RRNA-PROCESSING PROTEIN TSR2 HOMOLOG"/>
    <property type="match status" value="1"/>
</dbReference>
<dbReference type="AlphaFoldDB" id="A0AB40CB51"/>
<dbReference type="GeneID" id="120274659"/>
<evidence type="ECO:0000313" key="4">
    <source>
        <dbReference type="Proteomes" id="UP001515500"/>
    </source>
</evidence>
<dbReference type="RefSeq" id="XP_039137126.1">
    <property type="nucleotide sequence ID" value="XM_039281192.1"/>
</dbReference>
<protein>
    <submittedName>
        <fullName evidence="5">Pre-rRNA-processing protein TSR2 homolog</fullName>
    </submittedName>
</protein>
<proteinExistence type="inferred from homology"/>
<keyword evidence="2" id="KW-0698">rRNA processing</keyword>